<name>A0A6J6X0Z9_9ZZZZ</name>
<accession>A0A6J6X0Z9</accession>
<sequence>MVILGLLSSNRAVRLISIAARSDDADDADVGDLPRVGSGRVAQERDATVLDLLERGGRVAEQAGPVWAGPVVETPHEHPEPVARRGVEVPPIHVVKHLDSLRIVEQRKHRELGEFEPVLVHDLGLLTSLRQVLEARGLRGECAHKLSFPASND</sequence>
<protein>
    <submittedName>
        <fullName evidence="1">Unannotated protein</fullName>
    </submittedName>
</protein>
<dbReference type="AlphaFoldDB" id="A0A6J6X0Z9"/>
<reference evidence="1" key="1">
    <citation type="submission" date="2020-05" db="EMBL/GenBank/DDBJ databases">
        <authorList>
            <person name="Chiriac C."/>
            <person name="Salcher M."/>
            <person name="Ghai R."/>
            <person name="Kavagutti S V."/>
        </authorList>
    </citation>
    <scope>NUCLEOTIDE SEQUENCE</scope>
</reference>
<organism evidence="1">
    <name type="scientific">freshwater metagenome</name>
    <dbReference type="NCBI Taxonomy" id="449393"/>
    <lineage>
        <taxon>unclassified sequences</taxon>
        <taxon>metagenomes</taxon>
        <taxon>ecological metagenomes</taxon>
    </lineage>
</organism>
<proteinExistence type="predicted"/>
<gene>
    <name evidence="1" type="ORF">UFOPK2925_01346</name>
</gene>
<evidence type="ECO:0000313" key="1">
    <source>
        <dbReference type="EMBL" id="CAB4789655.1"/>
    </source>
</evidence>
<dbReference type="EMBL" id="CAEZZU010000235">
    <property type="protein sequence ID" value="CAB4789655.1"/>
    <property type="molecule type" value="Genomic_DNA"/>
</dbReference>